<organism evidence="1 2">
    <name type="scientific">Meloidogyne enterolobii</name>
    <name type="common">Root-knot nematode worm</name>
    <name type="synonym">Meloidogyne mayaguensis</name>
    <dbReference type="NCBI Taxonomy" id="390850"/>
    <lineage>
        <taxon>Eukaryota</taxon>
        <taxon>Metazoa</taxon>
        <taxon>Ecdysozoa</taxon>
        <taxon>Nematoda</taxon>
        <taxon>Chromadorea</taxon>
        <taxon>Rhabditida</taxon>
        <taxon>Tylenchina</taxon>
        <taxon>Tylenchomorpha</taxon>
        <taxon>Tylenchoidea</taxon>
        <taxon>Meloidogynidae</taxon>
        <taxon>Meloidogyninae</taxon>
        <taxon>Meloidogyne</taxon>
    </lineage>
</organism>
<dbReference type="EMBL" id="CAVMJV010000014">
    <property type="protein sequence ID" value="CAK5051975.1"/>
    <property type="molecule type" value="Genomic_DNA"/>
</dbReference>
<reference evidence="1" key="1">
    <citation type="submission" date="2023-11" db="EMBL/GenBank/DDBJ databases">
        <authorList>
            <person name="Poullet M."/>
        </authorList>
    </citation>
    <scope>NUCLEOTIDE SEQUENCE</scope>
    <source>
        <strain evidence="1">E1834</strain>
    </source>
</reference>
<evidence type="ECO:0000313" key="1">
    <source>
        <dbReference type="EMBL" id="CAK5051975.1"/>
    </source>
</evidence>
<accession>A0ACB0YLU6</accession>
<evidence type="ECO:0000313" key="2">
    <source>
        <dbReference type="Proteomes" id="UP001497535"/>
    </source>
</evidence>
<name>A0ACB0YLU6_MELEN</name>
<gene>
    <name evidence="1" type="ORF">MENTE1834_LOCUS13755</name>
</gene>
<dbReference type="Proteomes" id="UP001497535">
    <property type="component" value="Unassembled WGS sequence"/>
</dbReference>
<sequence length="58" mass="6572">MTEINVKVNFCVFEKNITTTTANSTCKINSSQREGKEENQTIIKTLPENQIKNGKNKI</sequence>
<comment type="caution">
    <text evidence="1">The sequence shown here is derived from an EMBL/GenBank/DDBJ whole genome shotgun (WGS) entry which is preliminary data.</text>
</comment>
<protein>
    <submittedName>
        <fullName evidence="1">Uncharacterized protein</fullName>
    </submittedName>
</protein>
<proteinExistence type="predicted"/>
<keyword evidence="2" id="KW-1185">Reference proteome</keyword>